<dbReference type="AlphaFoldDB" id="A0A5B1CR36"/>
<feature type="transmembrane region" description="Helical" evidence="5">
    <location>
        <begin position="162"/>
        <end position="179"/>
    </location>
</feature>
<keyword evidence="3 5" id="KW-1133">Transmembrane helix</keyword>
<evidence type="ECO:0008006" key="8">
    <source>
        <dbReference type="Google" id="ProtNLM"/>
    </source>
</evidence>
<feature type="transmembrane region" description="Helical" evidence="5">
    <location>
        <begin position="58"/>
        <end position="80"/>
    </location>
</feature>
<proteinExistence type="predicted"/>
<evidence type="ECO:0000313" key="7">
    <source>
        <dbReference type="Proteomes" id="UP000322699"/>
    </source>
</evidence>
<evidence type="ECO:0000256" key="5">
    <source>
        <dbReference type="SAM" id="Phobius"/>
    </source>
</evidence>
<evidence type="ECO:0000256" key="3">
    <source>
        <dbReference type="ARBA" id="ARBA00022989"/>
    </source>
</evidence>
<feature type="transmembrane region" description="Helical" evidence="5">
    <location>
        <begin position="214"/>
        <end position="237"/>
    </location>
</feature>
<organism evidence="6 7">
    <name type="scientific">Rubripirellula obstinata</name>
    <dbReference type="NCBI Taxonomy" id="406547"/>
    <lineage>
        <taxon>Bacteria</taxon>
        <taxon>Pseudomonadati</taxon>
        <taxon>Planctomycetota</taxon>
        <taxon>Planctomycetia</taxon>
        <taxon>Pirellulales</taxon>
        <taxon>Pirellulaceae</taxon>
        <taxon>Rubripirellula</taxon>
    </lineage>
</organism>
<dbReference type="Gene3D" id="1.20.1540.10">
    <property type="entry name" value="Rhomboid-like"/>
    <property type="match status" value="1"/>
</dbReference>
<keyword evidence="7" id="KW-1185">Reference proteome</keyword>
<evidence type="ECO:0000313" key="6">
    <source>
        <dbReference type="EMBL" id="KAA1261843.1"/>
    </source>
</evidence>
<keyword evidence="2 5" id="KW-0812">Transmembrane</keyword>
<name>A0A5B1CR36_9BACT</name>
<dbReference type="GO" id="GO:0016020">
    <property type="term" value="C:membrane"/>
    <property type="evidence" value="ECO:0007669"/>
    <property type="project" value="UniProtKB-SubCell"/>
</dbReference>
<gene>
    <name evidence="6" type="ORF">LF1_44040</name>
</gene>
<feature type="transmembrane region" description="Helical" evidence="5">
    <location>
        <begin position="100"/>
        <end position="125"/>
    </location>
</feature>
<evidence type="ECO:0000256" key="2">
    <source>
        <dbReference type="ARBA" id="ARBA00022692"/>
    </source>
</evidence>
<dbReference type="SUPFAM" id="SSF144091">
    <property type="entry name" value="Rhomboid-like"/>
    <property type="match status" value="1"/>
</dbReference>
<dbReference type="Proteomes" id="UP000322699">
    <property type="component" value="Unassembled WGS sequence"/>
</dbReference>
<comment type="subcellular location">
    <subcellularLocation>
        <location evidence="1">Membrane</location>
        <topology evidence="1">Multi-pass membrane protein</topology>
    </subcellularLocation>
</comment>
<keyword evidence="4 5" id="KW-0472">Membrane</keyword>
<evidence type="ECO:0000256" key="1">
    <source>
        <dbReference type="ARBA" id="ARBA00004141"/>
    </source>
</evidence>
<reference evidence="6 7" key="1">
    <citation type="submission" date="2019-08" db="EMBL/GenBank/DDBJ databases">
        <title>Deep-cultivation of Planctomycetes and their phenomic and genomic characterization uncovers novel biology.</title>
        <authorList>
            <person name="Wiegand S."/>
            <person name="Jogler M."/>
            <person name="Boedeker C."/>
            <person name="Pinto D."/>
            <person name="Vollmers J."/>
            <person name="Rivas-Marin E."/>
            <person name="Kohn T."/>
            <person name="Peeters S.H."/>
            <person name="Heuer A."/>
            <person name="Rast P."/>
            <person name="Oberbeckmann S."/>
            <person name="Bunk B."/>
            <person name="Jeske O."/>
            <person name="Meyerdierks A."/>
            <person name="Storesund J.E."/>
            <person name="Kallscheuer N."/>
            <person name="Luecker S."/>
            <person name="Lage O.M."/>
            <person name="Pohl T."/>
            <person name="Merkel B.J."/>
            <person name="Hornburger P."/>
            <person name="Mueller R.-W."/>
            <person name="Bruemmer F."/>
            <person name="Labrenz M."/>
            <person name="Spormann A.M."/>
            <person name="Op Den Camp H."/>
            <person name="Overmann J."/>
            <person name="Amann R."/>
            <person name="Jetten M.S.M."/>
            <person name="Mascher T."/>
            <person name="Medema M.H."/>
            <person name="Devos D.P."/>
            <person name="Kaster A.-K."/>
            <person name="Ovreas L."/>
            <person name="Rohde M."/>
            <person name="Galperin M.Y."/>
            <person name="Jogler C."/>
        </authorList>
    </citation>
    <scope>NUCLEOTIDE SEQUENCE [LARGE SCALE GENOMIC DNA]</scope>
    <source>
        <strain evidence="6 7">LF1</strain>
    </source>
</reference>
<dbReference type="InterPro" id="IPR035952">
    <property type="entry name" value="Rhomboid-like_sf"/>
</dbReference>
<feature type="transmembrane region" description="Helical" evidence="5">
    <location>
        <begin position="186"/>
        <end position="208"/>
    </location>
</feature>
<comment type="caution">
    <text evidence="6">The sequence shown here is derived from an EMBL/GenBank/DDBJ whole genome shotgun (WGS) entry which is preliminary data.</text>
</comment>
<accession>A0A5B1CR36</accession>
<sequence>MQRGFRLRRNTVKVGRSEWSELRHPRQQKPLPYFTPLDTAYIGDMKLLDKLDRIVRPIAIPNLTEVLVFGQVGMMLASFMQPGLSQQTALVWTKVFEGEVWRLITFLFYPPPIGILVIFYFLIFMMIGKSMEQYWGIIRYNVYFYLGAILTAVAGLIVPDQFVTGLFFQASLFLAFAVINPNYEFLIMFVIPVKVKWLALLQGLFYLLTLSTGINSASLMATAAIGNFLIFFGGDLLQQVKRIKHRAKFTGMQMQEKRPTHLARHTCAVCGKNSNDDPFEDFRYCSKCDGEKAYCETHLRDHEHQV</sequence>
<protein>
    <recommendedName>
        <fullName evidence="8">Rhomboid family protein</fullName>
    </recommendedName>
</protein>
<feature type="transmembrane region" description="Helical" evidence="5">
    <location>
        <begin position="137"/>
        <end position="156"/>
    </location>
</feature>
<evidence type="ECO:0000256" key="4">
    <source>
        <dbReference type="ARBA" id="ARBA00023136"/>
    </source>
</evidence>
<dbReference type="EMBL" id="VRLW01000001">
    <property type="protein sequence ID" value="KAA1261843.1"/>
    <property type="molecule type" value="Genomic_DNA"/>
</dbReference>